<dbReference type="Proteomes" id="UP000593576">
    <property type="component" value="Unassembled WGS sequence"/>
</dbReference>
<comment type="caution">
    <text evidence="1">The sequence shown here is derived from an EMBL/GenBank/DDBJ whole genome shotgun (WGS) entry which is preliminary data.</text>
</comment>
<dbReference type="AlphaFoldDB" id="A0A7J9M2N6"/>
<accession>A0A7J9M2N6</accession>
<name>A0A7J9M2N6_GOSSC</name>
<feature type="non-terminal residue" evidence="1">
    <location>
        <position position="68"/>
    </location>
</feature>
<dbReference type="EMBL" id="JABFAF010000009">
    <property type="protein sequence ID" value="MBA0865372.1"/>
    <property type="molecule type" value="Genomic_DNA"/>
</dbReference>
<protein>
    <submittedName>
        <fullName evidence="1">Uncharacterized protein</fullName>
    </submittedName>
</protein>
<reference evidence="1 2" key="1">
    <citation type="journal article" date="2019" name="Genome Biol. Evol.">
        <title>Insights into the evolution of the New World diploid cottons (Gossypium, subgenus Houzingenia) based on genome sequencing.</title>
        <authorList>
            <person name="Grover C.E."/>
            <person name="Arick M.A. 2nd"/>
            <person name="Thrash A."/>
            <person name="Conover J.L."/>
            <person name="Sanders W.S."/>
            <person name="Peterson D.G."/>
            <person name="Frelichowski J.E."/>
            <person name="Scheffler J.A."/>
            <person name="Scheffler B.E."/>
            <person name="Wendel J.F."/>
        </authorList>
    </citation>
    <scope>NUCLEOTIDE SEQUENCE [LARGE SCALE GENOMIC DNA]</scope>
    <source>
        <strain evidence="1">1</strain>
        <tissue evidence="1">Leaf</tissue>
    </source>
</reference>
<keyword evidence="2" id="KW-1185">Reference proteome</keyword>
<evidence type="ECO:0000313" key="1">
    <source>
        <dbReference type="EMBL" id="MBA0865372.1"/>
    </source>
</evidence>
<gene>
    <name evidence="1" type="ORF">Goshw_011594</name>
</gene>
<organism evidence="1 2">
    <name type="scientific">Gossypium schwendimanii</name>
    <name type="common">Cotton</name>
    <dbReference type="NCBI Taxonomy" id="34291"/>
    <lineage>
        <taxon>Eukaryota</taxon>
        <taxon>Viridiplantae</taxon>
        <taxon>Streptophyta</taxon>
        <taxon>Embryophyta</taxon>
        <taxon>Tracheophyta</taxon>
        <taxon>Spermatophyta</taxon>
        <taxon>Magnoliopsida</taxon>
        <taxon>eudicotyledons</taxon>
        <taxon>Gunneridae</taxon>
        <taxon>Pentapetalae</taxon>
        <taxon>rosids</taxon>
        <taxon>malvids</taxon>
        <taxon>Malvales</taxon>
        <taxon>Malvaceae</taxon>
        <taxon>Malvoideae</taxon>
        <taxon>Gossypium</taxon>
    </lineage>
</organism>
<proteinExistence type="predicted"/>
<sequence length="68" mass="7747">MEASVLTFSRGSGVLPSAYPRCFCQYAHCLQIQTLMILWCLRLLTCTRLIEPNIRALLAHGPRNTQRI</sequence>
<evidence type="ECO:0000313" key="2">
    <source>
        <dbReference type="Proteomes" id="UP000593576"/>
    </source>
</evidence>